<dbReference type="InterPro" id="IPR007709">
    <property type="entry name" value="N-FG_amidohydro"/>
</dbReference>
<dbReference type="AlphaFoldDB" id="A0A2S7A889"/>
<dbReference type="EMBL" id="MDSL01000001">
    <property type="protein sequence ID" value="PPU04772.1"/>
    <property type="molecule type" value="Genomic_DNA"/>
</dbReference>
<dbReference type="SUPFAM" id="SSF53187">
    <property type="entry name" value="Zn-dependent exopeptidases"/>
    <property type="match status" value="1"/>
</dbReference>
<keyword evidence="1" id="KW-0378">Hydrolase</keyword>
<dbReference type="Gene3D" id="3.40.630.40">
    <property type="entry name" value="Zn-dependent exopeptidases"/>
    <property type="match status" value="1"/>
</dbReference>
<dbReference type="GO" id="GO:0016787">
    <property type="term" value="F:hydrolase activity"/>
    <property type="evidence" value="ECO:0007669"/>
    <property type="project" value="UniProtKB-KW"/>
</dbReference>
<dbReference type="Pfam" id="PF05013">
    <property type="entry name" value="FGase"/>
    <property type="match status" value="1"/>
</dbReference>
<evidence type="ECO:0000313" key="2">
    <source>
        <dbReference type="Proteomes" id="UP000238049"/>
    </source>
</evidence>
<gene>
    <name evidence="1" type="ORF">XarbCFBP7409_00770</name>
</gene>
<proteinExistence type="predicted"/>
<dbReference type="PIRSF" id="PIRSF029730">
    <property type="entry name" value="UCP029730"/>
    <property type="match status" value="1"/>
</dbReference>
<evidence type="ECO:0000313" key="1">
    <source>
        <dbReference type="EMBL" id="PPU04772.1"/>
    </source>
</evidence>
<organism evidence="1 2">
    <name type="scientific">Xanthomonas arboricola pv. guizotiae</name>
    <dbReference type="NCBI Taxonomy" id="487867"/>
    <lineage>
        <taxon>Bacteria</taxon>
        <taxon>Pseudomonadati</taxon>
        <taxon>Pseudomonadota</taxon>
        <taxon>Gammaproteobacteria</taxon>
        <taxon>Lysobacterales</taxon>
        <taxon>Lysobacteraceae</taxon>
        <taxon>Xanthomonas</taxon>
    </lineage>
</organism>
<accession>A0A2S7A889</accession>
<comment type="caution">
    <text evidence="1">The sequence shown here is derived from an EMBL/GenBank/DDBJ whole genome shotgun (WGS) entry which is preliminary data.</text>
</comment>
<dbReference type="InterPro" id="IPR011227">
    <property type="entry name" value="UCP029730"/>
</dbReference>
<name>A0A2S7A889_9XANT</name>
<reference evidence="1 2" key="1">
    <citation type="submission" date="2016-08" db="EMBL/GenBank/DDBJ databases">
        <title>Evolution of the type three secretion system and type three effector repertoires in Xanthomonas.</title>
        <authorList>
            <person name="Merda D."/>
            <person name="Briand M."/>
            <person name="Bosis E."/>
            <person name="Rousseau C."/>
            <person name="Portier P."/>
            <person name="Jacques M.-A."/>
            <person name="Fischer-Le Saux M."/>
        </authorList>
    </citation>
    <scope>NUCLEOTIDE SEQUENCE [LARGE SCALE GENOMIC DNA]</scope>
    <source>
        <strain evidence="1 2">CFBP 7409</strain>
    </source>
</reference>
<sequence>MTHWTAPRVAEATAARLLGADDPAPFSVHNPQAASPWLLIADHAGQRVPARLADLGLPQQELDRHIGWDIGIAEVTRLLADALDAVAIAQTYSRLVVDCNRPHGSATLMPEVSDGTSIPGNLQLSADDRQQRIDAIFAPYHARIATELDARAQRGQPTVLVSMHSFTPIMAGHARPWHAGVLYNRDTRLARRLLQALRNEPDLVVGDNQPYAVSDTSDYAIPVYGEGRGLLHVELELRQDLIADAAGQQAWAQRLARILPPLAQALLPH</sequence>
<dbReference type="Proteomes" id="UP000238049">
    <property type="component" value="Unassembled WGS sequence"/>
</dbReference>
<protein>
    <submittedName>
        <fullName evidence="1">N-formylglutamate amidohydrolase</fullName>
    </submittedName>
</protein>